<name>A0A7W6CN37_9SPHN</name>
<accession>A0A7W6CN37</accession>
<sequence length="195" mass="20452">MLGFIAKSASSTSAQRHRFARAPRFAPLALLIPALLGGCSTASYPSLARRAEEKPIAAPTAATGKAAAQDGATADLNAKLDSLRRAARDADKAFAAARPAVDKALNAATRAAPGDEAWQQANLALSDLERQRGALGLVEGDIEELYAQDRLAHAPENPDAPRAAVQMIETARSEILALAAAQDRVLAAARRKLPR</sequence>
<dbReference type="Proteomes" id="UP000548867">
    <property type="component" value="Unassembled WGS sequence"/>
</dbReference>
<evidence type="ECO:0000313" key="1">
    <source>
        <dbReference type="EMBL" id="MBB3956001.1"/>
    </source>
</evidence>
<reference evidence="1 2" key="1">
    <citation type="submission" date="2020-08" db="EMBL/GenBank/DDBJ databases">
        <title>Genomic Encyclopedia of Type Strains, Phase IV (KMG-IV): sequencing the most valuable type-strain genomes for metagenomic binning, comparative biology and taxonomic classification.</title>
        <authorList>
            <person name="Goeker M."/>
        </authorList>
    </citation>
    <scope>NUCLEOTIDE SEQUENCE [LARGE SCALE GENOMIC DNA]</scope>
    <source>
        <strain evidence="1 2">DSM 27057</strain>
    </source>
</reference>
<proteinExistence type="predicted"/>
<keyword evidence="2" id="KW-1185">Reference proteome</keyword>
<organism evidence="1 2">
    <name type="scientific">Novosphingobium sediminicola</name>
    <dbReference type="NCBI Taxonomy" id="563162"/>
    <lineage>
        <taxon>Bacteria</taxon>
        <taxon>Pseudomonadati</taxon>
        <taxon>Pseudomonadota</taxon>
        <taxon>Alphaproteobacteria</taxon>
        <taxon>Sphingomonadales</taxon>
        <taxon>Sphingomonadaceae</taxon>
        <taxon>Novosphingobium</taxon>
    </lineage>
</organism>
<dbReference type="EMBL" id="JACIDX010000011">
    <property type="protein sequence ID" value="MBB3956001.1"/>
    <property type="molecule type" value="Genomic_DNA"/>
</dbReference>
<dbReference type="RefSeq" id="WP_183626806.1">
    <property type="nucleotide sequence ID" value="NZ_JACIDX010000011.1"/>
</dbReference>
<protein>
    <submittedName>
        <fullName evidence="1">Uncharacterized protein</fullName>
    </submittedName>
</protein>
<comment type="caution">
    <text evidence="1">The sequence shown here is derived from an EMBL/GenBank/DDBJ whole genome shotgun (WGS) entry which is preliminary data.</text>
</comment>
<evidence type="ECO:0000313" key="2">
    <source>
        <dbReference type="Proteomes" id="UP000548867"/>
    </source>
</evidence>
<gene>
    <name evidence="1" type="ORF">GGR38_002958</name>
</gene>
<dbReference type="AlphaFoldDB" id="A0A7W6CN37"/>